<feature type="non-terminal residue" evidence="1">
    <location>
        <position position="1"/>
    </location>
</feature>
<feature type="non-terminal residue" evidence="1">
    <location>
        <position position="182"/>
    </location>
</feature>
<dbReference type="EMBL" id="JBAHYK010002804">
    <property type="protein sequence ID" value="KAL0564397.1"/>
    <property type="molecule type" value="Genomic_DNA"/>
</dbReference>
<comment type="caution">
    <text evidence="1">The sequence shown here is derived from an EMBL/GenBank/DDBJ whole genome shotgun (WGS) entry which is preliminary data.</text>
</comment>
<evidence type="ECO:0000313" key="2">
    <source>
        <dbReference type="Proteomes" id="UP001465976"/>
    </source>
</evidence>
<organism evidence="1 2">
    <name type="scientific">Marasmius crinis-equi</name>
    <dbReference type="NCBI Taxonomy" id="585013"/>
    <lineage>
        <taxon>Eukaryota</taxon>
        <taxon>Fungi</taxon>
        <taxon>Dikarya</taxon>
        <taxon>Basidiomycota</taxon>
        <taxon>Agaricomycotina</taxon>
        <taxon>Agaricomycetes</taxon>
        <taxon>Agaricomycetidae</taxon>
        <taxon>Agaricales</taxon>
        <taxon>Marasmiineae</taxon>
        <taxon>Marasmiaceae</taxon>
        <taxon>Marasmius</taxon>
    </lineage>
</organism>
<protein>
    <submittedName>
        <fullName evidence="1">Uncharacterized protein</fullName>
    </submittedName>
</protein>
<accession>A0ABR3ENF1</accession>
<sequence>TDPVDPGLIERFRNPPKSFHLQVFPDASHHNDDIIHWAILITTCHETYSELTRRAKEAFSRYAREGSPSPLPISITSCDCLEESSTHPDHHAYQAACLRTVKAFTSDYCCADLTKTSRALDDELDGILRNVLDSSLLQHCAFGPELFSICETFLSAVKRRPPSWLSTDGWEKRRMRLLEWLQ</sequence>
<evidence type="ECO:0000313" key="1">
    <source>
        <dbReference type="EMBL" id="KAL0564397.1"/>
    </source>
</evidence>
<reference evidence="1 2" key="1">
    <citation type="submission" date="2024-02" db="EMBL/GenBank/DDBJ databases">
        <title>A draft genome for the cacao thread blight pathogen Marasmius crinis-equi.</title>
        <authorList>
            <person name="Cohen S.P."/>
            <person name="Baruah I.K."/>
            <person name="Amoako-Attah I."/>
            <person name="Bukari Y."/>
            <person name="Meinhardt L.W."/>
            <person name="Bailey B.A."/>
        </authorList>
    </citation>
    <scope>NUCLEOTIDE SEQUENCE [LARGE SCALE GENOMIC DNA]</scope>
    <source>
        <strain evidence="1 2">GH-76</strain>
    </source>
</reference>
<proteinExistence type="predicted"/>
<name>A0ABR3ENF1_9AGAR</name>
<gene>
    <name evidence="1" type="ORF">V5O48_017649</name>
</gene>
<dbReference type="Proteomes" id="UP001465976">
    <property type="component" value="Unassembled WGS sequence"/>
</dbReference>
<keyword evidence="2" id="KW-1185">Reference proteome</keyword>